<protein>
    <submittedName>
        <fullName evidence="1">Uncharacterized protein</fullName>
    </submittedName>
</protein>
<sequence length="99" mass="11034">MSSYSADVSGNTRDSSELPSFGKLVSSINWSQLARDMEDPKLRSDATSPYRPETVLITRMINHILPEISFKKRRIGATRSSASRPPKIRQVEDGAETIP</sequence>
<dbReference type="EMBL" id="CM042035">
    <property type="protein sequence ID" value="KAI3756683.1"/>
    <property type="molecule type" value="Genomic_DNA"/>
</dbReference>
<reference evidence="1 2" key="2">
    <citation type="journal article" date="2022" name="Mol. Ecol. Resour.">
        <title>The genomes of chicory, endive, great burdock and yacon provide insights into Asteraceae paleo-polyploidization history and plant inulin production.</title>
        <authorList>
            <person name="Fan W."/>
            <person name="Wang S."/>
            <person name="Wang H."/>
            <person name="Wang A."/>
            <person name="Jiang F."/>
            <person name="Liu H."/>
            <person name="Zhao H."/>
            <person name="Xu D."/>
            <person name="Zhang Y."/>
        </authorList>
    </citation>
    <scope>NUCLEOTIDE SEQUENCE [LARGE SCALE GENOMIC DNA]</scope>
    <source>
        <strain evidence="2">cv. Yunnan</strain>
        <tissue evidence="1">Leaves</tissue>
    </source>
</reference>
<accession>A0ACB9ECC8</accession>
<reference evidence="2" key="1">
    <citation type="journal article" date="2022" name="Mol. Ecol. Resour.">
        <title>The genomes of chicory, endive, great burdock and yacon provide insights into Asteraceae palaeo-polyploidization history and plant inulin production.</title>
        <authorList>
            <person name="Fan W."/>
            <person name="Wang S."/>
            <person name="Wang H."/>
            <person name="Wang A."/>
            <person name="Jiang F."/>
            <person name="Liu H."/>
            <person name="Zhao H."/>
            <person name="Xu D."/>
            <person name="Zhang Y."/>
        </authorList>
    </citation>
    <scope>NUCLEOTIDE SEQUENCE [LARGE SCALE GENOMIC DNA]</scope>
    <source>
        <strain evidence="2">cv. Yunnan</strain>
    </source>
</reference>
<dbReference type="Proteomes" id="UP001056120">
    <property type="component" value="Linkage Group LG18"/>
</dbReference>
<proteinExistence type="predicted"/>
<gene>
    <name evidence="1" type="ORF">L1987_56505</name>
</gene>
<evidence type="ECO:0000313" key="2">
    <source>
        <dbReference type="Proteomes" id="UP001056120"/>
    </source>
</evidence>
<organism evidence="1 2">
    <name type="scientific">Smallanthus sonchifolius</name>
    <dbReference type="NCBI Taxonomy" id="185202"/>
    <lineage>
        <taxon>Eukaryota</taxon>
        <taxon>Viridiplantae</taxon>
        <taxon>Streptophyta</taxon>
        <taxon>Embryophyta</taxon>
        <taxon>Tracheophyta</taxon>
        <taxon>Spermatophyta</taxon>
        <taxon>Magnoliopsida</taxon>
        <taxon>eudicotyledons</taxon>
        <taxon>Gunneridae</taxon>
        <taxon>Pentapetalae</taxon>
        <taxon>asterids</taxon>
        <taxon>campanulids</taxon>
        <taxon>Asterales</taxon>
        <taxon>Asteraceae</taxon>
        <taxon>Asteroideae</taxon>
        <taxon>Heliantheae alliance</taxon>
        <taxon>Millerieae</taxon>
        <taxon>Smallanthus</taxon>
    </lineage>
</organism>
<comment type="caution">
    <text evidence="1">The sequence shown here is derived from an EMBL/GenBank/DDBJ whole genome shotgun (WGS) entry which is preliminary data.</text>
</comment>
<name>A0ACB9ECC8_9ASTR</name>
<evidence type="ECO:0000313" key="1">
    <source>
        <dbReference type="EMBL" id="KAI3756683.1"/>
    </source>
</evidence>
<keyword evidence="2" id="KW-1185">Reference proteome</keyword>